<dbReference type="Proteomes" id="UP001595925">
    <property type="component" value="Unassembled WGS sequence"/>
</dbReference>
<dbReference type="EMBL" id="JBHSJG010000036">
    <property type="protein sequence ID" value="MFC4988302.1"/>
    <property type="molecule type" value="Genomic_DNA"/>
</dbReference>
<evidence type="ECO:0000259" key="2">
    <source>
        <dbReference type="Pfam" id="PF07885"/>
    </source>
</evidence>
<feature type="transmembrane region" description="Helical" evidence="1">
    <location>
        <begin position="136"/>
        <end position="156"/>
    </location>
</feature>
<keyword evidence="4" id="KW-1185">Reference proteome</keyword>
<reference evidence="3 4" key="1">
    <citation type="journal article" date="2019" name="Int. J. Syst. Evol. Microbiol.">
        <title>The Global Catalogue of Microorganisms (GCM) 10K type strain sequencing project: providing services to taxonomists for standard genome sequencing and annotation.</title>
        <authorList>
            <consortium name="The Broad Institute Genomics Platform"/>
            <consortium name="The Broad Institute Genome Sequencing Center for Infectious Disease"/>
            <person name="Wu L."/>
            <person name="Ma J."/>
        </authorList>
    </citation>
    <scope>NUCLEOTIDE SEQUENCE [LARGE SCALE GENOMIC DNA]</scope>
    <source>
        <strain evidence="3 4">CGMCC 1.15824</strain>
    </source>
</reference>
<dbReference type="Pfam" id="PF07885">
    <property type="entry name" value="Ion_trans_2"/>
    <property type="match status" value="1"/>
</dbReference>
<organism evidence="3 4">
    <name type="scientific">Saliphagus infecundisoli</name>
    <dbReference type="NCBI Taxonomy" id="1849069"/>
    <lineage>
        <taxon>Archaea</taxon>
        <taxon>Methanobacteriati</taxon>
        <taxon>Methanobacteriota</taxon>
        <taxon>Stenosarchaea group</taxon>
        <taxon>Halobacteria</taxon>
        <taxon>Halobacteriales</taxon>
        <taxon>Natrialbaceae</taxon>
        <taxon>Saliphagus</taxon>
    </lineage>
</organism>
<name>A0ABD5QEZ8_9EURY</name>
<dbReference type="RefSeq" id="WP_224827143.1">
    <property type="nucleotide sequence ID" value="NZ_JAIVEF010000001.1"/>
</dbReference>
<dbReference type="AlphaFoldDB" id="A0ABD5QEZ8"/>
<keyword evidence="1" id="KW-0472">Membrane</keyword>
<dbReference type="InterPro" id="IPR013099">
    <property type="entry name" value="K_chnl_dom"/>
</dbReference>
<feature type="transmembrane region" description="Helical" evidence="1">
    <location>
        <begin position="6"/>
        <end position="27"/>
    </location>
</feature>
<dbReference type="SUPFAM" id="SSF81324">
    <property type="entry name" value="Voltage-gated potassium channels"/>
    <property type="match status" value="1"/>
</dbReference>
<protein>
    <submittedName>
        <fullName evidence="3">Ion channel</fullName>
    </submittedName>
</protein>
<keyword evidence="1" id="KW-0812">Transmembrane</keyword>
<comment type="caution">
    <text evidence="3">The sequence shown here is derived from an EMBL/GenBank/DDBJ whole genome shotgun (WGS) entry which is preliminary data.</text>
</comment>
<accession>A0ABD5QEZ8</accession>
<evidence type="ECO:0000313" key="4">
    <source>
        <dbReference type="Proteomes" id="UP001595925"/>
    </source>
</evidence>
<evidence type="ECO:0000256" key="1">
    <source>
        <dbReference type="SAM" id="Phobius"/>
    </source>
</evidence>
<feature type="domain" description="Potassium channel" evidence="2">
    <location>
        <begin position="79"/>
        <end position="153"/>
    </location>
</feature>
<gene>
    <name evidence="3" type="ORF">ACFPFO_11145</name>
</gene>
<proteinExistence type="predicted"/>
<evidence type="ECO:0000313" key="3">
    <source>
        <dbReference type="EMBL" id="MFC4988302.1"/>
    </source>
</evidence>
<feature type="transmembrane region" description="Helical" evidence="1">
    <location>
        <begin position="55"/>
        <end position="79"/>
    </location>
</feature>
<keyword evidence="1" id="KW-1133">Transmembrane helix</keyword>
<sequence length="345" mass="37345">MDSLYLAVGTVVLLAVVVDVIWTTLWVDGGSGPLSARLTTWTWYGLRRASDDRGLLGVAGPLVLSLTLAMWIGLLWLGWTLLFAGGSPALLSTQTGEPASWTGRIYYVAYTMFTNGNGDYTPAGGVWEIASSFTTATGMAFVTLGISYVVTVLGAVSEKRSFASDVTGLGDRPESFVRTGWDETEGEFGELGLPLESLANDLSLLADKHKAYPVLHYYHSDQPSRASAVAVPILDEALTILESGVEPADRPDPVLLASARSSVDTYLDTLETAFIDPADEVPPAPDLDRLREDSIGTVEDRTLERAVSEIEDRRRRLLGIARADAWEWPPVGEDESRATTHQPDP</sequence>